<protein>
    <submittedName>
        <fullName evidence="1">Uncharacterized protein</fullName>
    </submittedName>
</protein>
<evidence type="ECO:0000313" key="1">
    <source>
        <dbReference type="EMBL" id="MDC3988710.1"/>
    </source>
</evidence>
<accession>A0A9X3XFZ6</accession>
<evidence type="ECO:0000313" key="2">
    <source>
        <dbReference type="Proteomes" id="UP001151081"/>
    </source>
</evidence>
<dbReference type="EMBL" id="JAGTJJ010000080">
    <property type="protein sequence ID" value="MDC3988710.1"/>
    <property type="molecule type" value="Genomic_DNA"/>
</dbReference>
<reference evidence="1 2" key="1">
    <citation type="submission" date="2021-04" db="EMBL/GenBank/DDBJ databases">
        <title>Genome analysis of Polyangium sp.</title>
        <authorList>
            <person name="Li Y."/>
            <person name="Wang J."/>
        </authorList>
    </citation>
    <scope>NUCLEOTIDE SEQUENCE [LARGE SCALE GENOMIC DNA]</scope>
    <source>
        <strain evidence="1 2">SDU14</strain>
    </source>
</reference>
<proteinExistence type="predicted"/>
<keyword evidence="2" id="KW-1185">Reference proteome</keyword>
<name>A0A9X3XFZ6_9BACT</name>
<comment type="caution">
    <text evidence="1">The sequence shown here is derived from an EMBL/GenBank/DDBJ whole genome shotgun (WGS) entry which is preliminary data.</text>
</comment>
<organism evidence="1 2">
    <name type="scientific">Polyangium jinanense</name>
    <dbReference type="NCBI Taxonomy" id="2829994"/>
    <lineage>
        <taxon>Bacteria</taxon>
        <taxon>Pseudomonadati</taxon>
        <taxon>Myxococcota</taxon>
        <taxon>Polyangia</taxon>
        <taxon>Polyangiales</taxon>
        <taxon>Polyangiaceae</taxon>
        <taxon>Polyangium</taxon>
    </lineage>
</organism>
<dbReference type="RefSeq" id="WP_272459894.1">
    <property type="nucleotide sequence ID" value="NZ_JAGTJJ010000080.1"/>
</dbReference>
<dbReference type="AlphaFoldDB" id="A0A9X3XFZ6"/>
<sequence>MAVDEAPVIACAPVCGSCEACAPLAWALRYAQQPYHYYWRKMVGRVELQKRPRQARDATRYDAVAALLDPVQRAELFARALRGRGAEPFCQDASHGSAAPCIEPSHWADTRPAAILALARLLAVPLDGGAEAAFKAIGVER</sequence>
<gene>
    <name evidence="1" type="ORF">KEG57_50055</name>
</gene>
<dbReference type="Proteomes" id="UP001151081">
    <property type="component" value="Unassembled WGS sequence"/>
</dbReference>